<dbReference type="EC" id="3.1.3.48" evidence="2 10"/>
<comment type="similarity">
    <text evidence="1 10">Belongs to the MPI phosphatase family.</text>
</comment>
<name>A0A060T479_BLAAD</name>
<evidence type="ECO:0000256" key="4">
    <source>
        <dbReference type="ARBA" id="ARBA00022776"/>
    </source>
</evidence>
<dbReference type="AlphaFoldDB" id="A0A060T479"/>
<dbReference type="InterPro" id="IPR036873">
    <property type="entry name" value="Rhodanese-like_dom_sf"/>
</dbReference>
<proteinExistence type="inferred from homology"/>
<evidence type="ECO:0000256" key="6">
    <source>
        <dbReference type="ARBA" id="ARBA00022912"/>
    </source>
</evidence>
<evidence type="ECO:0000256" key="10">
    <source>
        <dbReference type="RuleBase" id="RU368028"/>
    </source>
</evidence>
<dbReference type="SMART" id="SM00450">
    <property type="entry name" value="RHOD"/>
    <property type="match status" value="1"/>
</dbReference>
<comment type="function">
    <text evidence="10">Tyrosine protein phosphatase which functions as a dosage-dependent inducer of mitotic progression.</text>
</comment>
<dbReference type="GO" id="GO:0005634">
    <property type="term" value="C:nucleus"/>
    <property type="evidence" value="ECO:0007669"/>
    <property type="project" value="TreeGrafter"/>
</dbReference>
<evidence type="ECO:0000256" key="5">
    <source>
        <dbReference type="ARBA" id="ARBA00022801"/>
    </source>
</evidence>
<dbReference type="PRINTS" id="PR00716">
    <property type="entry name" value="MPIPHPHTASE"/>
</dbReference>
<dbReference type="PANTHER" id="PTHR10828:SF17">
    <property type="entry name" value="PROTEIN-TYROSINE-PHOSPHATASE"/>
    <property type="match status" value="1"/>
</dbReference>
<organism evidence="13">
    <name type="scientific">Blastobotrys adeninivorans</name>
    <name type="common">Yeast</name>
    <name type="synonym">Arxula adeninivorans</name>
    <dbReference type="NCBI Taxonomy" id="409370"/>
    <lineage>
        <taxon>Eukaryota</taxon>
        <taxon>Fungi</taxon>
        <taxon>Dikarya</taxon>
        <taxon>Ascomycota</taxon>
        <taxon>Saccharomycotina</taxon>
        <taxon>Dipodascomycetes</taxon>
        <taxon>Dipodascales</taxon>
        <taxon>Trichomonascaceae</taxon>
        <taxon>Blastobotrys</taxon>
    </lineage>
</organism>
<accession>A0A060T479</accession>
<feature type="compositionally biased region" description="Low complexity" evidence="11">
    <location>
        <begin position="56"/>
        <end position="73"/>
    </location>
</feature>
<evidence type="ECO:0000259" key="12">
    <source>
        <dbReference type="PROSITE" id="PS50206"/>
    </source>
</evidence>
<evidence type="ECO:0000256" key="2">
    <source>
        <dbReference type="ARBA" id="ARBA00013064"/>
    </source>
</evidence>
<dbReference type="PhylomeDB" id="A0A060T479"/>
<dbReference type="GO" id="GO:0051301">
    <property type="term" value="P:cell division"/>
    <property type="evidence" value="ECO:0007669"/>
    <property type="project" value="UniProtKB-UniRule"/>
</dbReference>
<keyword evidence="6 10" id="KW-0904">Protein phosphatase</keyword>
<dbReference type="InterPro" id="IPR001763">
    <property type="entry name" value="Rhodanese-like_dom"/>
</dbReference>
<evidence type="ECO:0000256" key="3">
    <source>
        <dbReference type="ARBA" id="ARBA00022618"/>
    </source>
</evidence>
<dbReference type="PANTHER" id="PTHR10828">
    <property type="entry name" value="M-PHASE INDUCER PHOSPHATASE DUAL SPECIFICITY PHOSPHATASE CDC25"/>
    <property type="match status" value="1"/>
</dbReference>
<evidence type="ECO:0000256" key="11">
    <source>
        <dbReference type="SAM" id="MobiDB-lite"/>
    </source>
</evidence>
<dbReference type="SUPFAM" id="SSF52821">
    <property type="entry name" value="Rhodanese/Cell cycle control phosphatase"/>
    <property type="match status" value="1"/>
</dbReference>
<evidence type="ECO:0000313" key="13">
    <source>
        <dbReference type="EMBL" id="CDP34001.1"/>
    </source>
</evidence>
<dbReference type="CDD" id="cd01530">
    <property type="entry name" value="Cdc25"/>
    <property type="match status" value="1"/>
</dbReference>
<dbReference type="FunFam" id="3.40.250.10:FF:000021">
    <property type="entry name" value="M-phase inducer phosphatase cdc-25.2"/>
    <property type="match status" value="1"/>
</dbReference>
<keyword evidence="7 10" id="KW-0131">Cell cycle</keyword>
<dbReference type="PROSITE" id="PS50206">
    <property type="entry name" value="RHODANESE_3"/>
    <property type="match status" value="1"/>
</dbReference>
<dbReference type="Pfam" id="PF00581">
    <property type="entry name" value="Rhodanese"/>
    <property type="match status" value="1"/>
</dbReference>
<gene>
    <name evidence="13" type="ORF">GNLVRS02_ARAD1C02464g</name>
</gene>
<dbReference type="Gene3D" id="3.40.250.10">
    <property type="entry name" value="Rhodanese-like domain"/>
    <property type="match status" value="1"/>
</dbReference>
<sequence length="370" mass="41224">MDLLTSPLALAPLANSPSLSSLFAPSPVPRKPRHQHSDESPLKARTRLQRIPSLPPSSSSSSSSLLSSRGSSSAFTPSNQYVHPRPDTSFNGLPPTPSASLAADLSQNFHIANTPAAPTPRRALFGPSRTLSQSGRQLKRSNASPAQRPSKFRRTQSMFENAAEVVASPDQADQMDDGPVDLGFRTFSANGDPFPRIDRDTLCELMDGRYGYDRVLVIDCRFEYEYSGGHIDGAININSKDSLEQVLLKETPAPGSKTLLVFHCEYSAHRGPRMAMHLRSLDRSINAHRYPALHYPHLVVLAGGYSQFFQAFRNRCVPQCYVEMNDEQHRVACEREMSKFRKNMSLYGDRALKEFRFPDKDTPSRQKLFA</sequence>
<feature type="compositionally biased region" description="Low complexity" evidence="11">
    <location>
        <begin position="13"/>
        <end position="25"/>
    </location>
</feature>
<dbReference type="GO" id="GO:0005737">
    <property type="term" value="C:cytoplasm"/>
    <property type="evidence" value="ECO:0007669"/>
    <property type="project" value="TreeGrafter"/>
</dbReference>
<dbReference type="InterPro" id="IPR000751">
    <property type="entry name" value="MPI_Phosphatase"/>
</dbReference>
<feature type="region of interest" description="Disordered" evidence="11">
    <location>
        <begin position="13"/>
        <end position="153"/>
    </location>
</feature>
<reference evidence="13" key="1">
    <citation type="submission" date="2014-02" db="EMBL/GenBank/DDBJ databases">
        <authorList>
            <person name="Genoscope - CEA"/>
        </authorList>
    </citation>
    <scope>NUCLEOTIDE SEQUENCE</scope>
    <source>
        <strain evidence="13">LS3</strain>
    </source>
</reference>
<feature type="domain" description="Rhodanese" evidence="12">
    <location>
        <begin position="211"/>
        <end position="317"/>
    </location>
</feature>
<evidence type="ECO:0000256" key="9">
    <source>
        <dbReference type="ARBA" id="ARBA00067190"/>
    </source>
</evidence>
<dbReference type="GO" id="GO:0004725">
    <property type="term" value="F:protein tyrosine phosphatase activity"/>
    <property type="evidence" value="ECO:0007669"/>
    <property type="project" value="UniProtKB-UniRule"/>
</dbReference>
<evidence type="ECO:0000256" key="1">
    <source>
        <dbReference type="ARBA" id="ARBA00011065"/>
    </source>
</evidence>
<keyword evidence="4 10" id="KW-0498">Mitosis</keyword>
<keyword evidence="3 10" id="KW-0132">Cell division</keyword>
<feature type="compositionally biased region" description="Polar residues" evidence="11">
    <location>
        <begin position="129"/>
        <end position="147"/>
    </location>
</feature>
<dbReference type="EMBL" id="HG937693">
    <property type="protein sequence ID" value="CDP34001.1"/>
    <property type="molecule type" value="Genomic_DNA"/>
</dbReference>
<feature type="compositionally biased region" description="Low complexity" evidence="11">
    <location>
        <begin position="114"/>
        <end position="123"/>
    </location>
</feature>
<evidence type="ECO:0000256" key="7">
    <source>
        <dbReference type="ARBA" id="ARBA00023306"/>
    </source>
</evidence>
<protein>
    <recommendedName>
        <fullName evidence="9 10">M-phase inducer phosphatase</fullName>
        <ecNumber evidence="2 10">3.1.3.48</ecNumber>
    </recommendedName>
</protein>
<evidence type="ECO:0000256" key="8">
    <source>
        <dbReference type="ARBA" id="ARBA00051722"/>
    </source>
</evidence>
<dbReference type="GO" id="GO:0110032">
    <property type="term" value="P:positive regulation of G2/MI transition of meiotic cell cycle"/>
    <property type="evidence" value="ECO:0007669"/>
    <property type="project" value="TreeGrafter"/>
</dbReference>
<dbReference type="GO" id="GO:0010971">
    <property type="term" value="P:positive regulation of G2/M transition of mitotic cell cycle"/>
    <property type="evidence" value="ECO:0007669"/>
    <property type="project" value="TreeGrafter"/>
</dbReference>
<comment type="catalytic activity">
    <reaction evidence="8 10">
        <text>O-phospho-L-tyrosyl-[protein] + H2O = L-tyrosyl-[protein] + phosphate</text>
        <dbReference type="Rhea" id="RHEA:10684"/>
        <dbReference type="Rhea" id="RHEA-COMP:10136"/>
        <dbReference type="Rhea" id="RHEA-COMP:20101"/>
        <dbReference type="ChEBI" id="CHEBI:15377"/>
        <dbReference type="ChEBI" id="CHEBI:43474"/>
        <dbReference type="ChEBI" id="CHEBI:46858"/>
        <dbReference type="ChEBI" id="CHEBI:61978"/>
        <dbReference type="EC" id="3.1.3.48"/>
    </reaction>
</comment>
<reference evidence="13" key="2">
    <citation type="submission" date="2014-06" db="EMBL/GenBank/DDBJ databases">
        <title>The complete genome of Blastobotrys (Arxula) adeninivorans LS3 - a yeast of biotechnological interest.</title>
        <authorList>
            <person name="Kunze G."/>
            <person name="Gaillardin C."/>
            <person name="Czernicka M."/>
            <person name="Durrens P."/>
            <person name="Martin T."/>
            <person name="Boer E."/>
            <person name="Gabaldon T."/>
            <person name="Cruz J."/>
            <person name="Talla E."/>
            <person name="Marck C."/>
            <person name="Goffeau A."/>
            <person name="Barbe V."/>
            <person name="Baret P."/>
            <person name="Baronian K."/>
            <person name="Beier S."/>
            <person name="Bleykasten C."/>
            <person name="Bode R."/>
            <person name="Casaregola S."/>
            <person name="Despons L."/>
            <person name="Fairhead C."/>
            <person name="Giersberg M."/>
            <person name="Gierski P."/>
            <person name="Hahnel U."/>
            <person name="Hartmann A."/>
            <person name="Jankowska D."/>
            <person name="Jubin C."/>
            <person name="Jung P."/>
            <person name="Lafontaine I."/>
            <person name="Leh-Louis V."/>
            <person name="Lemaire M."/>
            <person name="Marcet-Houben M."/>
            <person name="Mascher M."/>
            <person name="Morel G."/>
            <person name="Richard G.-F."/>
            <person name="Riechen J."/>
            <person name="Sacerdot C."/>
            <person name="Sarkar A."/>
            <person name="Savel G."/>
            <person name="Schacherer J."/>
            <person name="Sherman D."/>
            <person name="Straub M.-L."/>
            <person name="Stein N."/>
            <person name="Thierry A."/>
            <person name="Trautwein-Schult A."/>
            <person name="Westhof E."/>
            <person name="Worch S."/>
            <person name="Dujon B."/>
            <person name="Souciet J.-L."/>
            <person name="Wincker P."/>
            <person name="Scholz U."/>
            <person name="Neuveglise N."/>
        </authorList>
    </citation>
    <scope>NUCLEOTIDE SEQUENCE</scope>
    <source>
        <strain evidence="13">LS3</strain>
    </source>
</reference>
<keyword evidence="5 10" id="KW-0378">Hydrolase</keyword>
<dbReference type="GO" id="GO:0000086">
    <property type="term" value="P:G2/M transition of mitotic cell cycle"/>
    <property type="evidence" value="ECO:0007669"/>
    <property type="project" value="TreeGrafter"/>
</dbReference>